<dbReference type="Pfam" id="PF01467">
    <property type="entry name" value="CTP_transf_like"/>
    <property type="match status" value="1"/>
</dbReference>
<keyword evidence="2" id="KW-0808">Transferase</keyword>
<dbReference type="Proteomes" id="UP000019148">
    <property type="component" value="Unassembled WGS sequence"/>
</dbReference>
<reference evidence="2 3" key="1">
    <citation type="submission" date="2013-12" db="EMBL/GenBank/DDBJ databases">
        <title>Comparative genomics of relapsing fever spirochetes.</title>
        <authorList>
            <person name="Schwan T.G."/>
            <person name="Raffel S.J."/>
            <person name="Porcella S.F."/>
        </authorList>
    </citation>
    <scope>NUCLEOTIDE SEQUENCE [LARGE SCALE GENOMIC DNA]</scope>
    <source>
        <strain evidence="2 3">CR2A</strain>
    </source>
</reference>
<protein>
    <submittedName>
        <fullName evidence="2">Nicotinate-nucleotide adenylyltransferase</fullName>
        <ecNumber evidence="2">2.7.7.18</ecNumber>
    </submittedName>
</protein>
<dbReference type="SUPFAM" id="SSF52374">
    <property type="entry name" value="Nucleotidylyl transferase"/>
    <property type="match status" value="1"/>
</dbReference>
<gene>
    <name evidence="2" type="ORF">BDCR2A_00957</name>
</gene>
<dbReference type="EMBL" id="AZIT01000001">
    <property type="protein sequence ID" value="ETZ18984.1"/>
    <property type="molecule type" value="Genomic_DNA"/>
</dbReference>
<dbReference type="Gene3D" id="3.40.50.620">
    <property type="entry name" value="HUPs"/>
    <property type="match status" value="1"/>
</dbReference>
<sequence>MRIAILGGTYNPVHIGHMFLAKEIEHF</sequence>
<name>W6TNE4_9SPIR</name>
<feature type="domain" description="Cytidyltransferase-like" evidence="1">
    <location>
        <begin position="5"/>
        <end position="25"/>
    </location>
</feature>
<dbReference type="InterPro" id="IPR014729">
    <property type="entry name" value="Rossmann-like_a/b/a_fold"/>
</dbReference>
<dbReference type="InterPro" id="IPR004821">
    <property type="entry name" value="Cyt_trans-like"/>
</dbReference>
<comment type="caution">
    <text evidence="2">The sequence shown here is derived from an EMBL/GenBank/DDBJ whole genome shotgun (WGS) entry which is preliminary data.</text>
</comment>
<dbReference type="AlphaFoldDB" id="W6TNE4"/>
<dbReference type="EC" id="2.7.7.18" evidence="2"/>
<organism evidence="2 3">
    <name type="scientific">Borrelia duttonii CR2A</name>
    <dbReference type="NCBI Taxonomy" id="1432657"/>
    <lineage>
        <taxon>Bacteria</taxon>
        <taxon>Pseudomonadati</taxon>
        <taxon>Spirochaetota</taxon>
        <taxon>Spirochaetia</taxon>
        <taxon>Spirochaetales</taxon>
        <taxon>Borreliaceae</taxon>
        <taxon>Borrelia</taxon>
    </lineage>
</organism>
<accession>W6TNE4</accession>
<dbReference type="GO" id="GO:0004515">
    <property type="term" value="F:nicotinate-nucleotide adenylyltransferase activity"/>
    <property type="evidence" value="ECO:0007669"/>
    <property type="project" value="UniProtKB-EC"/>
</dbReference>
<evidence type="ECO:0000259" key="1">
    <source>
        <dbReference type="Pfam" id="PF01467"/>
    </source>
</evidence>
<keyword evidence="2" id="KW-0548">Nucleotidyltransferase</keyword>
<evidence type="ECO:0000313" key="2">
    <source>
        <dbReference type="EMBL" id="ETZ18984.1"/>
    </source>
</evidence>
<evidence type="ECO:0000313" key="3">
    <source>
        <dbReference type="Proteomes" id="UP000019148"/>
    </source>
</evidence>
<proteinExistence type="predicted"/>